<dbReference type="Pfam" id="PF05069">
    <property type="entry name" value="Phage_tail_S"/>
    <property type="match status" value="1"/>
</dbReference>
<keyword evidence="2" id="KW-1185">Reference proteome</keyword>
<gene>
    <name evidence="1" type="ORF">OIN59_15105</name>
</gene>
<dbReference type="Proteomes" id="UP001148932">
    <property type="component" value="Unassembled WGS sequence"/>
</dbReference>
<dbReference type="EMBL" id="JAPCKI010000008">
    <property type="protein sequence ID" value="MDD2178765.1"/>
    <property type="molecule type" value="Genomic_DNA"/>
</dbReference>
<reference evidence="1" key="1">
    <citation type="submission" date="2022-10" db="EMBL/GenBank/DDBJ databases">
        <title>Description of microaerobic benzene degrading bacteria.</title>
        <authorList>
            <person name="Bedics A."/>
            <person name="Tancsics A."/>
            <person name="Banerjee S."/>
        </authorList>
    </citation>
    <scope>NUCLEOTIDE SEQUENCE</scope>
    <source>
        <strain evidence="1">D2M1</strain>
    </source>
</reference>
<comment type="caution">
    <text evidence="1">The sequence shown here is derived from an EMBL/GenBank/DDBJ whole genome shotgun (WGS) entry which is preliminary data.</text>
</comment>
<accession>A0ABT5RZG2</accession>
<protein>
    <submittedName>
        <fullName evidence="1">Phage virion morphogenesis protein</fullName>
    </submittedName>
</protein>
<evidence type="ECO:0000313" key="1">
    <source>
        <dbReference type="EMBL" id="MDD2178765.1"/>
    </source>
</evidence>
<proteinExistence type="predicted"/>
<sequence>MDVKALAPVQVQIGLLHQLTLRGYLRSGIHYQVTGDAEVEVGSNTKYAAIHQLGGTIEMPARQATVRYRSVAGRVLFAGKKHKRATERQVNIPAYRVNIPARPFLGVSSEDDREIRQIVLAWLGDRRV</sequence>
<evidence type="ECO:0000313" key="2">
    <source>
        <dbReference type="Proteomes" id="UP001148932"/>
    </source>
</evidence>
<dbReference type="InterPro" id="IPR006522">
    <property type="entry name" value="Phage_virion_morphogenesis"/>
</dbReference>
<dbReference type="RefSeq" id="WP_274111719.1">
    <property type="nucleotide sequence ID" value="NZ_JAPCKI010000008.1"/>
</dbReference>
<organism evidence="1 2">
    <name type="scientific">Acidovorax benzenivorans</name>
    <dbReference type="NCBI Taxonomy" id="2987520"/>
    <lineage>
        <taxon>Bacteria</taxon>
        <taxon>Pseudomonadati</taxon>
        <taxon>Pseudomonadota</taxon>
        <taxon>Betaproteobacteria</taxon>
        <taxon>Burkholderiales</taxon>
        <taxon>Comamonadaceae</taxon>
        <taxon>Acidovorax</taxon>
    </lineage>
</organism>
<name>A0ABT5RZG2_9BURK</name>